<proteinExistence type="predicted"/>
<reference evidence="2 3" key="1">
    <citation type="journal article" date="2016" name="BMC Genomics">
        <title>Comparative genomics reveals Cyclospora cayetanensis possesses coccidia-like metabolism and invasion components but unique surface antigens.</title>
        <authorList>
            <person name="Liu S."/>
            <person name="Wang L."/>
            <person name="Zheng H."/>
            <person name="Xu Z."/>
            <person name="Roellig D.M."/>
            <person name="Li N."/>
            <person name="Frace M.A."/>
            <person name="Tang K."/>
            <person name="Arrowood M.J."/>
            <person name="Moss D.M."/>
            <person name="Zhang L."/>
            <person name="Feng Y."/>
            <person name="Xiao L."/>
        </authorList>
    </citation>
    <scope>NUCLEOTIDE SEQUENCE [LARGE SCALE GENOMIC DNA]</scope>
    <source>
        <strain evidence="2 3">CHN_HEN01</strain>
    </source>
</reference>
<dbReference type="VEuPathDB" id="ToxoDB:cyc_03785"/>
<protein>
    <submittedName>
        <fullName evidence="2">Uncharacterized protein</fullName>
    </submittedName>
</protein>
<evidence type="ECO:0000313" key="2">
    <source>
        <dbReference type="EMBL" id="OEH77337.1"/>
    </source>
</evidence>
<dbReference type="Proteomes" id="UP000095192">
    <property type="component" value="Unassembled WGS sequence"/>
</dbReference>
<keyword evidence="3" id="KW-1185">Reference proteome</keyword>
<dbReference type="InParanoid" id="A0A1D3D1L0"/>
<dbReference type="EMBL" id="JROU02001125">
    <property type="protein sequence ID" value="OEH77337.1"/>
    <property type="molecule type" value="Genomic_DNA"/>
</dbReference>
<gene>
    <name evidence="2" type="ORF">cyc_03785</name>
</gene>
<feature type="region of interest" description="Disordered" evidence="1">
    <location>
        <begin position="112"/>
        <end position="131"/>
    </location>
</feature>
<name>A0A1D3D1L0_9EIME</name>
<accession>A0A1D3D1L0</accession>
<comment type="caution">
    <text evidence="2">The sequence shown here is derived from an EMBL/GenBank/DDBJ whole genome shotgun (WGS) entry which is preliminary data.</text>
</comment>
<dbReference type="AlphaFoldDB" id="A0A1D3D1L0"/>
<evidence type="ECO:0000313" key="3">
    <source>
        <dbReference type="Proteomes" id="UP000095192"/>
    </source>
</evidence>
<evidence type="ECO:0000256" key="1">
    <source>
        <dbReference type="SAM" id="MobiDB-lite"/>
    </source>
</evidence>
<sequence>MIDSVLLRMQHADDLWAQLEAAAARDLGPQKAEELHSPFLPRLFVAEVALIEAASRFPDPLRVARISKQIGFTLVIALRHQKAATAGGSPPHQPPNRRVFSFGDTLLRTKRQQPSHGDALTGAVSPHAGAEKDVQNTQKKAICVSSPSFVAAKFLPKGIKTRTLVLSAVKAQLPTAPVAAIATTGMRCLLRRSLAAA</sequence>
<organism evidence="2 3">
    <name type="scientific">Cyclospora cayetanensis</name>
    <dbReference type="NCBI Taxonomy" id="88456"/>
    <lineage>
        <taxon>Eukaryota</taxon>
        <taxon>Sar</taxon>
        <taxon>Alveolata</taxon>
        <taxon>Apicomplexa</taxon>
        <taxon>Conoidasida</taxon>
        <taxon>Coccidia</taxon>
        <taxon>Eucoccidiorida</taxon>
        <taxon>Eimeriorina</taxon>
        <taxon>Eimeriidae</taxon>
        <taxon>Cyclospora</taxon>
    </lineage>
</organism>